<comment type="caution">
    <text evidence="1">The sequence shown here is derived from an EMBL/GenBank/DDBJ whole genome shotgun (WGS) entry which is preliminary data.</text>
</comment>
<feature type="non-terminal residue" evidence="1">
    <location>
        <position position="1"/>
    </location>
</feature>
<accession>A0ACC1KVV8</accession>
<reference evidence="1" key="1">
    <citation type="submission" date="2022-07" db="EMBL/GenBank/DDBJ databases">
        <title>Phylogenomic reconstructions and comparative analyses of Kickxellomycotina fungi.</title>
        <authorList>
            <person name="Reynolds N.K."/>
            <person name="Stajich J.E."/>
            <person name="Barry K."/>
            <person name="Grigoriev I.V."/>
            <person name="Crous P."/>
            <person name="Smith M.E."/>
        </authorList>
    </citation>
    <scope>NUCLEOTIDE SEQUENCE</scope>
    <source>
        <strain evidence="1">BCRC 34780</strain>
    </source>
</reference>
<dbReference type="EMBL" id="JANBUN010001878">
    <property type="protein sequence ID" value="KAJ2796432.1"/>
    <property type="molecule type" value="Genomic_DNA"/>
</dbReference>
<sequence>LAERAEDEDLATSIGVERRICIRVAALARILMQLLGAQLPAASAASDQVVRALQELHKSFGLLTRAKLALPDLPVTEAYIDALSLICSDLNAYAYTVIIERYSSVGDDLPPPSAAAAASMAKPDAKGKAPLGGKKGKGAAASKPAKAKVMRNSALVSSLVYQMELTEKHVIRLAAKLKTPLAHYLKRSTARDFRIEAAAVPAPAVFGRFDTPAEEDEEDDDEDVPMADDPDDPETEIIDDAAVGLPDPDSSDGAMSDDDGNTSSKRVRRR</sequence>
<protein>
    <submittedName>
        <fullName evidence="1">Uncharacterized protein</fullName>
    </submittedName>
</protein>
<evidence type="ECO:0000313" key="1">
    <source>
        <dbReference type="EMBL" id="KAJ2796432.1"/>
    </source>
</evidence>
<dbReference type="Proteomes" id="UP001140087">
    <property type="component" value="Unassembled WGS sequence"/>
</dbReference>
<gene>
    <name evidence="1" type="ORF">H4R21_004719</name>
</gene>
<organism evidence="1 2">
    <name type="scientific">Coemansia helicoidea</name>
    <dbReference type="NCBI Taxonomy" id="1286919"/>
    <lineage>
        <taxon>Eukaryota</taxon>
        <taxon>Fungi</taxon>
        <taxon>Fungi incertae sedis</taxon>
        <taxon>Zoopagomycota</taxon>
        <taxon>Kickxellomycotina</taxon>
        <taxon>Kickxellomycetes</taxon>
        <taxon>Kickxellales</taxon>
        <taxon>Kickxellaceae</taxon>
        <taxon>Coemansia</taxon>
    </lineage>
</organism>
<proteinExistence type="predicted"/>
<name>A0ACC1KVV8_9FUNG</name>
<keyword evidence="2" id="KW-1185">Reference proteome</keyword>
<evidence type="ECO:0000313" key="2">
    <source>
        <dbReference type="Proteomes" id="UP001140087"/>
    </source>
</evidence>